<keyword evidence="5" id="KW-1185">Reference proteome</keyword>
<evidence type="ECO:0000313" key="4">
    <source>
        <dbReference type="EMBL" id="MBM7631291.1"/>
    </source>
</evidence>
<keyword evidence="2" id="KW-1133">Transmembrane helix</keyword>
<protein>
    <submittedName>
        <fullName evidence="4">LCP family protein required for cell wall assembly</fullName>
    </submittedName>
</protein>
<proteinExistence type="inferred from homology"/>
<dbReference type="Gene3D" id="3.40.630.190">
    <property type="entry name" value="LCP protein"/>
    <property type="match status" value="1"/>
</dbReference>
<feature type="domain" description="Cell envelope-related transcriptional attenuator" evidence="3">
    <location>
        <begin position="96"/>
        <end position="243"/>
    </location>
</feature>
<keyword evidence="2" id="KW-0472">Membrane</keyword>
<name>A0ABS2P839_9BACL</name>
<dbReference type="Pfam" id="PF03816">
    <property type="entry name" value="LytR_cpsA_psr"/>
    <property type="match status" value="1"/>
</dbReference>
<organism evidence="4 5">
    <name type="scientific">Geomicrobium sediminis</name>
    <dbReference type="NCBI Taxonomy" id="1347788"/>
    <lineage>
        <taxon>Bacteria</taxon>
        <taxon>Bacillati</taxon>
        <taxon>Bacillota</taxon>
        <taxon>Bacilli</taxon>
        <taxon>Bacillales</taxon>
        <taxon>Geomicrobium</taxon>
    </lineage>
</organism>
<dbReference type="InterPro" id="IPR004474">
    <property type="entry name" value="LytR_CpsA_psr"/>
</dbReference>
<dbReference type="InterPro" id="IPR050922">
    <property type="entry name" value="LytR/CpsA/Psr_CW_biosynth"/>
</dbReference>
<dbReference type="Proteomes" id="UP000741863">
    <property type="component" value="Unassembled WGS sequence"/>
</dbReference>
<evidence type="ECO:0000259" key="3">
    <source>
        <dbReference type="Pfam" id="PF03816"/>
    </source>
</evidence>
<accession>A0ABS2P839</accession>
<evidence type="ECO:0000256" key="1">
    <source>
        <dbReference type="ARBA" id="ARBA00006068"/>
    </source>
</evidence>
<reference evidence="4 5" key="1">
    <citation type="submission" date="2021-01" db="EMBL/GenBank/DDBJ databases">
        <title>Genomic Encyclopedia of Type Strains, Phase IV (KMG-IV): sequencing the most valuable type-strain genomes for metagenomic binning, comparative biology and taxonomic classification.</title>
        <authorList>
            <person name="Goeker M."/>
        </authorList>
    </citation>
    <scope>NUCLEOTIDE SEQUENCE [LARGE SCALE GENOMIC DNA]</scope>
    <source>
        <strain evidence="4 5">DSM 25540</strain>
    </source>
</reference>
<dbReference type="NCBIfam" id="TIGR00350">
    <property type="entry name" value="lytR_cpsA_psr"/>
    <property type="match status" value="1"/>
</dbReference>
<comment type="similarity">
    <text evidence="1">Belongs to the LytR/CpsA/Psr (LCP) family.</text>
</comment>
<dbReference type="EMBL" id="JAFBEC010000001">
    <property type="protein sequence ID" value="MBM7631291.1"/>
    <property type="molecule type" value="Genomic_DNA"/>
</dbReference>
<dbReference type="RefSeq" id="WP_204695448.1">
    <property type="nucleotide sequence ID" value="NZ_JAFBEC010000001.1"/>
</dbReference>
<keyword evidence="2" id="KW-0812">Transmembrane</keyword>
<sequence>MAREQTRSLRLERKRRRKKRIIVSMITLASLAFIAVGVGLAYTIYQADQITRDTDVQLDRGTVSKQRDVEVDPSIDNISVLFLGVDNRDGQVSGISDAIVLATFNHREQSVKMLSIPRDSYVSIPGREARDKINHAHSFGGTDLAVETVENFIDVPVDYYMTLNFQAFIDIVNTFGGVDVDASHAFSEQDADGNPDAYHIQAGEQTLTGEEALAYVRHRKSDGDLARGERQTEVIQALIEEATSVSNLSNYSQAFQDLQNNMKHNFGSFNNISAFHNYVTSLDDIERHQLEGEGTYVNGVFYFDVDDTSLANSRIALRNHLELDHDSTPMDHTETAGEKQND</sequence>
<dbReference type="PANTHER" id="PTHR33392">
    <property type="entry name" value="POLYISOPRENYL-TEICHOIC ACID--PEPTIDOGLYCAN TEICHOIC ACID TRANSFERASE TAGU"/>
    <property type="match status" value="1"/>
</dbReference>
<dbReference type="PANTHER" id="PTHR33392:SF3">
    <property type="entry name" value="POLYISOPRENYL-TEICHOIC ACID--PEPTIDOGLYCAN TEICHOIC ACID TRANSFERASE TAGT"/>
    <property type="match status" value="1"/>
</dbReference>
<gene>
    <name evidence="4" type="ORF">JOD17_000382</name>
</gene>
<evidence type="ECO:0000256" key="2">
    <source>
        <dbReference type="SAM" id="Phobius"/>
    </source>
</evidence>
<evidence type="ECO:0000313" key="5">
    <source>
        <dbReference type="Proteomes" id="UP000741863"/>
    </source>
</evidence>
<comment type="caution">
    <text evidence="4">The sequence shown here is derived from an EMBL/GenBank/DDBJ whole genome shotgun (WGS) entry which is preliminary data.</text>
</comment>
<feature type="transmembrane region" description="Helical" evidence="2">
    <location>
        <begin position="21"/>
        <end position="45"/>
    </location>
</feature>